<dbReference type="SUPFAM" id="SSF56726">
    <property type="entry name" value="DNA topoisomerase IV, alpha subunit"/>
    <property type="match status" value="1"/>
</dbReference>
<comment type="similarity">
    <text evidence="1">Belongs to the TOP6A family.</text>
</comment>
<keyword evidence="1" id="KW-0413">Isomerase</keyword>
<keyword evidence="1" id="KW-0799">Topoisomerase</keyword>
<dbReference type="Pfam" id="PF21180">
    <property type="entry name" value="TOP6A-Spo11_Toprim"/>
    <property type="match status" value="1"/>
</dbReference>
<dbReference type="GO" id="GO:0003918">
    <property type="term" value="F:DNA topoisomerase type II (double strand cut, ATP-hydrolyzing) activity"/>
    <property type="evidence" value="ECO:0007669"/>
    <property type="project" value="UniProtKB-UniRule"/>
</dbReference>
<evidence type="ECO:0000313" key="4">
    <source>
        <dbReference type="EMBL" id="KAK9919729.1"/>
    </source>
</evidence>
<dbReference type="InterPro" id="IPR002815">
    <property type="entry name" value="Spo11/TopoVI_A"/>
</dbReference>
<evidence type="ECO:0000256" key="2">
    <source>
        <dbReference type="SAM" id="MobiDB-lite"/>
    </source>
</evidence>
<dbReference type="InterPro" id="IPR004085">
    <property type="entry name" value="TopoVI_A"/>
</dbReference>
<dbReference type="AlphaFoldDB" id="A0AAW1W705"/>
<dbReference type="EMBL" id="JBEDUW010000006">
    <property type="protein sequence ID" value="KAK9919729.1"/>
    <property type="molecule type" value="Genomic_DNA"/>
</dbReference>
<organism evidence="4 5">
    <name type="scientific">Rubus argutus</name>
    <name type="common">Southern blackberry</name>
    <dbReference type="NCBI Taxonomy" id="59490"/>
    <lineage>
        <taxon>Eukaryota</taxon>
        <taxon>Viridiplantae</taxon>
        <taxon>Streptophyta</taxon>
        <taxon>Embryophyta</taxon>
        <taxon>Tracheophyta</taxon>
        <taxon>Spermatophyta</taxon>
        <taxon>Magnoliopsida</taxon>
        <taxon>eudicotyledons</taxon>
        <taxon>Gunneridae</taxon>
        <taxon>Pentapetalae</taxon>
        <taxon>rosids</taxon>
        <taxon>fabids</taxon>
        <taxon>Rosales</taxon>
        <taxon>Rosaceae</taxon>
        <taxon>Rosoideae</taxon>
        <taxon>Rosoideae incertae sedis</taxon>
        <taxon>Rubus</taxon>
    </lineage>
</organism>
<dbReference type="PROSITE" id="PS52041">
    <property type="entry name" value="TOPO_IIB"/>
    <property type="match status" value="1"/>
</dbReference>
<accession>A0AAW1W705</accession>
<feature type="compositionally biased region" description="Polar residues" evidence="2">
    <location>
        <begin position="22"/>
        <end position="31"/>
    </location>
</feature>
<comment type="catalytic activity">
    <reaction evidence="1">
        <text>ATP-dependent breakage, passage and rejoining of double-stranded DNA.</text>
        <dbReference type="EC" id="5.6.2.2"/>
    </reaction>
</comment>
<dbReference type="PRINTS" id="PR01550">
    <property type="entry name" value="TOP6AFAMILY"/>
</dbReference>
<protein>
    <recommendedName>
        <fullName evidence="3">Topoisomerase 6 subunit A/Spo11 TOPRIM domain-containing protein</fullName>
    </recommendedName>
</protein>
<dbReference type="Proteomes" id="UP001457282">
    <property type="component" value="Unassembled WGS sequence"/>
</dbReference>
<dbReference type="PANTHER" id="PTHR10848">
    <property type="entry name" value="MEIOTIC RECOMBINATION PROTEIN SPO11"/>
    <property type="match status" value="1"/>
</dbReference>
<dbReference type="InterPro" id="IPR036078">
    <property type="entry name" value="Spo11/TopoVI_A_sf"/>
</dbReference>
<dbReference type="GO" id="GO:0042138">
    <property type="term" value="P:meiotic DNA double-strand break formation"/>
    <property type="evidence" value="ECO:0007669"/>
    <property type="project" value="TreeGrafter"/>
</dbReference>
<dbReference type="GO" id="GO:0007131">
    <property type="term" value="P:reciprocal meiotic recombination"/>
    <property type="evidence" value="ECO:0007669"/>
    <property type="project" value="TreeGrafter"/>
</dbReference>
<evidence type="ECO:0000313" key="5">
    <source>
        <dbReference type="Proteomes" id="UP001457282"/>
    </source>
</evidence>
<sequence length="536" mass="60760">MDVPGEEPRTPGYDNLSKEDQAGSNFSTRCSSVGSNDIRISKAEQEFTPTSTLFGGFGFNELDDESGRNTVSTDAITPALANLSINSDDVTGISGVAQKFSTTDLSEVIKSYSSTRIQSEDTSNVSQDSSDSSYTTNLGIELEWRENSHFRRKGFPQGPSDEDLRKEKERLLALKKEKGIRDDKYIIESLKQFKDEYLRNKHSYPTLEQLKKDKIENADLWQVKPMCKRESYDAVLKGRSTYHCEYNSKQTKNVFNRIDCLLVLIYKLLKHDMTVNIRLVQYAFPGLFVNTSEVEYALEYICRGIGCTRDSLNMFASGKGRVAGDISFKGINIGSYATYCQGGVTIESRDVARTITFDILGHETPLFILLVEKDTIFQRLVEEQIHKRFRCIIVTGCGMPDVAIRILLKKMQQKLNLPVVALVDHNPSGFKNFLTYLCGAENMAHDSLNMRTPDIKWLGLRPSDLKEYGIPDGKYKDQAGLATIMNKDFVKKNQKLGEELANMQSKVEVEGMMSNHLKYLTEIYLPLQLQRWKDWA</sequence>
<comment type="caution">
    <text evidence="4">The sequence shown here is derived from an EMBL/GenBank/DDBJ whole genome shotgun (WGS) entry which is preliminary data.</text>
</comment>
<dbReference type="CDD" id="cd00223">
    <property type="entry name" value="TOPRIM_TopoIIB_SPO"/>
    <property type="match status" value="1"/>
</dbReference>
<keyword evidence="1" id="KW-0238">DNA-binding</keyword>
<dbReference type="GO" id="GO:0000228">
    <property type="term" value="C:nuclear chromosome"/>
    <property type="evidence" value="ECO:0007669"/>
    <property type="project" value="TreeGrafter"/>
</dbReference>
<dbReference type="Gene3D" id="3.40.1360.10">
    <property type="match status" value="1"/>
</dbReference>
<feature type="region of interest" description="Disordered" evidence="2">
    <location>
        <begin position="1"/>
        <end position="31"/>
    </location>
</feature>
<evidence type="ECO:0000259" key="3">
    <source>
        <dbReference type="Pfam" id="PF21180"/>
    </source>
</evidence>
<dbReference type="GO" id="GO:0003677">
    <property type="term" value="F:DNA binding"/>
    <property type="evidence" value="ECO:0007669"/>
    <property type="project" value="UniProtKB-UniRule"/>
</dbReference>
<dbReference type="InterPro" id="IPR034136">
    <property type="entry name" value="TOPRIM_Topo6A/Spo11"/>
</dbReference>
<feature type="active site" description="O-(5'-phospho-DNA)-tyrosine intermediate" evidence="1">
    <location>
        <position position="282"/>
    </location>
</feature>
<gene>
    <name evidence="4" type="ORF">M0R45_028309</name>
</gene>
<feature type="domain" description="Topoisomerase 6 subunit A/Spo11 TOPRIM" evidence="3">
    <location>
        <begin position="367"/>
        <end position="529"/>
    </location>
</feature>
<reference evidence="4 5" key="1">
    <citation type="journal article" date="2023" name="G3 (Bethesda)">
        <title>A chromosome-length genome assembly and annotation of blackberry (Rubus argutus, cv. 'Hillquist').</title>
        <authorList>
            <person name="Bruna T."/>
            <person name="Aryal R."/>
            <person name="Dudchenko O."/>
            <person name="Sargent D.J."/>
            <person name="Mead D."/>
            <person name="Buti M."/>
            <person name="Cavallini A."/>
            <person name="Hytonen T."/>
            <person name="Andres J."/>
            <person name="Pham M."/>
            <person name="Weisz D."/>
            <person name="Mascagni F."/>
            <person name="Usai G."/>
            <person name="Natali L."/>
            <person name="Bassil N."/>
            <person name="Fernandez G.E."/>
            <person name="Lomsadze A."/>
            <person name="Armour M."/>
            <person name="Olukolu B."/>
            <person name="Poorten T."/>
            <person name="Britton C."/>
            <person name="Davik J."/>
            <person name="Ashrafi H."/>
            <person name="Aiden E.L."/>
            <person name="Borodovsky M."/>
            <person name="Worthington M."/>
        </authorList>
    </citation>
    <scope>NUCLEOTIDE SEQUENCE [LARGE SCALE GENOMIC DNA]</scope>
    <source>
        <strain evidence="4">PI 553951</strain>
    </source>
</reference>
<name>A0AAW1W705_RUBAR</name>
<dbReference type="PANTHER" id="PTHR10848:SF0">
    <property type="entry name" value="MEIOTIC RECOMBINATION PROTEIN SPO11"/>
    <property type="match status" value="1"/>
</dbReference>
<dbReference type="GO" id="GO:0000706">
    <property type="term" value="P:meiotic DNA double-strand break processing"/>
    <property type="evidence" value="ECO:0007669"/>
    <property type="project" value="TreeGrafter"/>
</dbReference>
<evidence type="ECO:0000256" key="1">
    <source>
        <dbReference type="PROSITE-ProRule" id="PRU01385"/>
    </source>
</evidence>
<keyword evidence="5" id="KW-1185">Reference proteome</keyword>
<dbReference type="PRINTS" id="PR01552">
    <property type="entry name" value="TPISMRASE6A"/>
</dbReference>
<proteinExistence type="inferred from homology"/>
<dbReference type="GO" id="GO:0006265">
    <property type="term" value="P:DNA topological change"/>
    <property type="evidence" value="ECO:0007669"/>
    <property type="project" value="InterPro"/>
</dbReference>